<organism evidence="3 4">
    <name type="scientific">Parastrongyloides trichosuri</name>
    <name type="common">Possum-specific nematode worm</name>
    <dbReference type="NCBI Taxonomy" id="131310"/>
    <lineage>
        <taxon>Eukaryota</taxon>
        <taxon>Metazoa</taxon>
        <taxon>Ecdysozoa</taxon>
        <taxon>Nematoda</taxon>
        <taxon>Chromadorea</taxon>
        <taxon>Rhabditida</taxon>
        <taxon>Tylenchina</taxon>
        <taxon>Panagrolaimomorpha</taxon>
        <taxon>Strongyloidoidea</taxon>
        <taxon>Strongyloididae</taxon>
        <taxon>Parastrongyloides</taxon>
    </lineage>
</organism>
<feature type="signal peptide" evidence="2">
    <location>
        <begin position="1"/>
        <end position="21"/>
    </location>
</feature>
<dbReference type="AlphaFoldDB" id="A0A0N4Z367"/>
<protein>
    <submittedName>
        <fullName evidence="4">Uncharacterized protein</fullName>
    </submittedName>
</protein>
<keyword evidence="2" id="KW-0732">Signal</keyword>
<name>A0A0N4Z367_PARTI</name>
<evidence type="ECO:0000256" key="1">
    <source>
        <dbReference type="SAM" id="MobiDB-lite"/>
    </source>
</evidence>
<feature type="compositionally biased region" description="Pro residues" evidence="1">
    <location>
        <begin position="245"/>
        <end position="268"/>
    </location>
</feature>
<dbReference type="WBParaSite" id="PTRK_0000134500.1">
    <property type="protein sequence ID" value="PTRK_0000134500.1"/>
    <property type="gene ID" value="PTRK_0000134500"/>
</dbReference>
<feature type="chain" id="PRO_5005891015" evidence="2">
    <location>
        <begin position="22"/>
        <end position="313"/>
    </location>
</feature>
<proteinExistence type="predicted"/>
<sequence length="313" mass="33699">MASMKLSTLLLLALCASPFMAEEQAKKNDSASVYGGAAPLPYMNPPPFIPPPPPPMMGPPHFPTLLDDHICDEEAGVLIANFQRNLVNNAQSGGYGGNVGFGPGDGGHHHNPFHMHGNSKRFKCSDIAATNIDSCNVCCRIAPRFDRSIRRDDVFGVIVDTYQLNLPKDDVQNDGPGSGYRVKRYSNMPEQEAPPAAAPPPPDFTPEVPAKNLKCICCMPRRRSIIPPFPPHGPGHHGPGHHGPGPMPPFGPFPPQFFPPPPIYPHPFPGFQNGPPLYGQAPQQGYAQAPQQGYGQAPQQGYAQAPQQGYAQA</sequence>
<accession>A0A0N4Z367</accession>
<dbReference type="STRING" id="131310.A0A0N4Z367"/>
<feature type="compositionally biased region" description="Low complexity" evidence="1">
    <location>
        <begin position="278"/>
        <end position="313"/>
    </location>
</feature>
<evidence type="ECO:0000313" key="3">
    <source>
        <dbReference type="Proteomes" id="UP000038045"/>
    </source>
</evidence>
<feature type="region of interest" description="Disordered" evidence="1">
    <location>
        <begin position="228"/>
        <end position="313"/>
    </location>
</feature>
<reference evidence="4" key="1">
    <citation type="submission" date="2017-02" db="UniProtKB">
        <authorList>
            <consortium name="WormBaseParasite"/>
        </authorList>
    </citation>
    <scope>IDENTIFICATION</scope>
</reference>
<evidence type="ECO:0000313" key="4">
    <source>
        <dbReference type="WBParaSite" id="PTRK_0000134500.1"/>
    </source>
</evidence>
<dbReference type="Proteomes" id="UP000038045">
    <property type="component" value="Unplaced"/>
</dbReference>
<evidence type="ECO:0000256" key="2">
    <source>
        <dbReference type="SAM" id="SignalP"/>
    </source>
</evidence>
<keyword evidence="3" id="KW-1185">Reference proteome</keyword>